<dbReference type="AlphaFoldDB" id="A0A517LMS3"/>
<dbReference type="OrthoDB" id="3942301at2759"/>
<organism evidence="2 3">
    <name type="scientific">Venturia effusa</name>
    <dbReference type="NCBI Taxonomy" id="50376"/>
    <lineage>
        <taxon>Eukaryota</taxon>
        <taxon>Fungi</taxon>
        <taxon>Dikarya</taxon>
        <taxon>Ascomycota</taxon>
        <taxon>Pezizomycotina</taxon>
        <taxon>Dothideomycetes</taxon>
        <taxon>Pleosporomycetidae</taxon>
        <taxon>Venturiales</taxon>
        <taxon>Venturiaceae</taxon>
        <taxon>Venturia</taxon>
    </lineage>
</organism>
<feature type="compositionally biased region" description="Basic and acidic residues" evidence="1">
    <location>
        <begin position="7"/>
        <end position="24"/>
    </location>
</feature>
<feature type="compositionally biased region" description="Basic and acidic residues" evidence="1">
    <location>
        <begin position="267"/>
        <end position="285"/>
    </location>
</feature>
<evidence type="ECO:0000256" key="1">
    <source>
        <dbReference type="SAM" id="MobiDB-lite"/>
    </source>
</evidence>
<feature type="compositionally biased region" description="Basic and acidic residues" evidence="1">
    <location>
        <begin position="236"/>
        <end position="259"/>
    </location>
</feature>
<gene>
    <name evidence="2" type="ORF">FKW77_004391</name>
</gene>
<dbReference type="Proteomes" id="UP000316270">
    <property type="component" value="Chromosome 16"/>
</dbReference>
<reference evidence="2 3" key="1">
    <citation type="submission" date="2019-07" db="EMBL/GenBank/DDBJ databases">
        <title>Finished genome of Venturia effusa.</title>
        <authorList>
            <person name="Young C.A."/>
            <person name="Cox M.P."/>
            <person name="Ganley A.R.D."/>
            <person name="David W.J."/>
        </authorList>
    </citation>
    <scope>NUCLEOTIDE SEQUENCE [LARGE SCALE GENOMIC DNA]</scope>
    <source>
        <strain evidence="3">albino</strain>
    </source>
</reference>
<evidence type="ECO:0000313" key="3">
    <source>
        <dbReference type="Proteomes" id="UP000316270"/>
    </source>
</evidence>
<feature type="region of interest" description="Disordered" evidence="1">
    <location>
        <begin position="219"/>
        <end position="324"/>
    </location>
</feature>
<keyword evidence="3" id="KW-1185">Reference proteome</keyword>
<protein>
    <submittedName>
        <fullName evidence="2">Uncharacterized protein</fullName>
    </submittedName>
</protein>
<accession>A0A517LMS3</accession>
<dbReference type="EMBL" id="CP042200">
    <property type="protein sequence ID" value="QDS76921.1"/>
    <property type="molecule type" value="Genomic_DNA"/>
</dbReference>
<proteinExistence type="predicted"/>
<evidence type="ECO:0000313" key="2">
    <source>
        <dbReference type="EMBL" id="QDS76921.1"/>
    </source>
</evidence>
<name>A0A517LMS3_9PEZI</name>
<feature type="region of interest" description="Disordered" evidence="1">
    <location>
        <begin position="1"/>
        <end position="27"/>
    </location>
</feature>
<feature type="region of interest" description="Disordered" evidence="1">
    <location>
        <begin position="453"/>
        <end position="472"/>
    </location>
</feature>
<sequence>MPNPIHDAPEDGKPASDHNPECPRSDASTLVSAAVNGACTPSSQPTCEHWSQDFMPVRMTPPSINQFTNPLFARSPFDANGLLSTSHLYAHPAPAWSQQEPARSSLVSTDTEELLSRALSEVRQQLYERQLDHDIDQSPQPALVQNQLDENDGFQHLVSYLNPVSQHPDPAQVANLPFQHAFSRERQELKPAMTTNSQSPTLSDPSQDTFNQYWRQQETPAQYRQHHHSPSQIQHARSDRQPEEAPSRKRLRSDSKEQSSSEVYPLHVEKPGGDKPSQKRSRCDLKSVSISQPEQGEEEPSQKRPRGGSQSQVESQLKEQPRRVSNGLAYELDTSVHQLGVNAEPVKQITVSATQFNNRAKAIIKSNAQTKYKDWAERTIARDIASTLMLSGIYLDSMSSVNESAAWVEWAFSIQGIWKIRPIASIPHAVPEHLLEMFNEMYGNGKNVPRFDKNDELVHDTGGKKEQDAAVE</sequence>